<gene>
    <name evidence="2" type="ORF">APZ42_018122</name>
</gene>
<feature type="chain" id="PRO_5007854848" evidence="1">
    <location>
        <begin position="22"/>
        <end position="76"/>
    </location>
</feature>
<proteinExistence type="predicted"/>
<keyword evidence="1" id="KW-0732">Signal</keyword>
<organism evidence="2 3">
    <name type="scientific">Daphnia magna</name>
    <dbReference type="NCBI Taxonomy" id="35525"/>
    <lineage>
        <taxon>Eukaryota</taxon>
        <taxon>Metazoa</taxon>
        <taxon>Ecdysozoa</taxon>
        <taxon>Arthropoda</taxon>
        <taxon>Crustacea</taxon>
        <taxon>Branchiopoda</taxon>
        <taxon>Diplostraca</taxon>
        <taxon>Cladocera</taxon>
        <taxon>Anomopoda</taxon>
        <taxon>Daphniidae</taxon>
        <taxon>Daphnia</taxon>
    </lineage>
</organism>
<evidence type="ECO:0000313" key="2">
    <source>
        <dbReference type="EMBL" id="KZS16201.1"/>
    </source>
</evidence>
<protein>
    <submittedName>
        <fullName evidence="2">Uncharacterized protein</fullName>
    </submittedName>
</protein>
<reference evidence="2 3" key="1">
    <citation type="submission" date="2016-03" db="EMBL/GenBank/DDBJ databases">
        <title>EvidentialGene: Evidence-directed Construction of Genes on Genomes.</title>
        <authorList>
            <person name="Gilbert D.G."/>
            <person name="Choi J.-H."/>
            <person name="Mockaitis K."/>
            <person name="Colbourne J."/>
            <person name="Pfrender M."/>
        </authorList>
    </citation>
    <scope>NUCLEOTIDE SEQUENCE [LARGE SCALE GENOMIC DNA]</scope>
    <source>
        <strain evidence="2 3">Xinb3</strain>
        <tissue evidence="2">Complete organism</tissue>
    </source>
</reference>
<dbReference type="EMBL" id="LRGB01000745">
    <property type="protein sequence ID" value="KZS16201.1"/>
    <property type="molecule type" value="Genomic_DNA"/>
</dbReference>
<sequence>MQRSRLLLLCAIVSTLPGTLAGPVDQPNAQRAEMSLQTSHSFGLCNDSRCSCNYSSHGTANVNCQCSPQDQVMKRI</sequence>
<comment type="caution">
    <text evidence="2">The sequence shown here is derived from an EMBL/GenBank/DDBJ whole genome shotgun (WGS) entry which is preliminary data.</text>
</comment>
<keyword evidence="3" id="KW-1185">Reference proteome</keyword>
<dbReference type="OrthoDB" id="8185041at2759"/>
<accession>A0A164ZCH0</accession>
<name>A0A164ZCH0_9CRUS</name>
<evidence type="ECO:0000313" key="3">
    <source>
        <dbReference type="Proteomes" id="UP000076858"/>
    </source>
</evidence>
<evidence type="ECO:0000256" key="1">
    <source>
        <dbReference type="SAM" id="SignalP"/>
    </source>
</evidence>
<dbReference type="Proteomes" id="UP000076858">
    <property type="component" value="Unassembled WGS sequence"/>
</dbReference>
<dbReference type="AlphaFoldDB" id="A0A164ZCH0"/>
<feature type="signal peptide" evidence="1">
    <location>
        <begin position="1"/>
        <end position="21"/>
    </location>
</feature>